<evidence type="ECO:0000313" key="3">
    <source>
        <dbReference type="Proteomes" id="UP000241394"/>
    </source>
</evidence>
<dbReference type="OMA" id="GAKTENC"/>
<dbReference type="InParanoid" id="A0A2R6PFA6"/>
<dbReference type="Proteomes" id="UP000241394">
    <property type="component" value="Chromosome LG26"/>
</dbReference>
<organism evidence="2 3">
    <name type="scientific">Actinidia chinensis var. chinensis</name>
    <name type="common">Chinese soft-hair kiwi</name>
    <dbReference type="NCBI Taxonomy" id="1590841"/>
    <lineage>
        <taxon>Eukaryota</taxon>
        <taxon>Viridiplantae</taxon>
        <taxon>Streptophyta</taxon>
        <taxon>Embryophyta</taxon>
        <taxon>Tracheophyta</taxon>
        <taxon>Spermatophyta</taxon>
        <taxon>Magnoliopsida</taxon>
        <taxon>eudicotyledons</taxon>
        <taxon>Gunneridae</taxon>
        <taxon>Pentapetalae</taxon>
        <taxon>asterids</taxon>
        <taxon>Ericales</taxon>
        <taxon>Actinidiaceae</taxon>
        <taxon>Actinidia</taxon>
    </lineage>
</organism>
<name>A0A2R6PFA6_ACTCC</name>
<reference evidence="2 3" key="1">
    <citation type="submission" date="2017-07" db="EMBL/GenBank/DDBJ databases">
        <title>An improved, manually edited Actinidia chinensis var. chinensis (kiwifruit) genome highlights the challenges associated with draft genomes and gene prediction in plants.</title>
        <authorList>
            <person name="Pilkington S."/>
            <person name="Crowhurst R."/>
            <person name="Hilario E."/>
            <person name="Nardozza S."/>
            <person name="Fraser L."/>
            <person name="Peng Y."/>
            <person name="Gunaseelan K."/>
            <person name="Simpson R."/>
            <person name="Tahir J."/>
            <person name="Deroles S."/>
            <person name="Templeton K."/>
            <person name="Luo Z."/>
            <person name="Davy M."/>
            <person name="Cheng C."/>
            <person name="Mcneilage M."/>
            <person name="Scaglione D."/>
            <person name="Liu Y."/>
            <person name="Zhang Q."/>
            <person name="Datson P."/>
            <person name="De Silva N."/>
            <person name="Gardiner S."/>
            <person name="Bassett H."/>
            <person name="Chagne D."/>
            <person name="Mccallum J."/>
            <person name="Dzierzon H."/>
            <person name="Deng C."/>
            <person name="Wang Y.-Y."/>
            <person name="Barron N."/>
            <person name="Manako K."/>
            <person name="Bowen J."/>
            <person name="Foster T."/>
            <person name="Erridge Z."/>
            <person name="Tiffin H."/>
            <person name="Waite C."/>
            <person name="Davies K."/>
            <person name="Grierson E."/>
            <person name="Laing W."/>
            <person name="Kirk R."/>
            <person name="Chen X."/>
            <person name="Wood M."/>
            <person name="Montefiori M."/>
            <person name="Brummell D."/>
            <person name="Schwinn K."/>
            <person name="Catanach A."/>
            <person name="Fullerton C."/>
            <person name="Li D."/>
            <person name="Meiyalaghan S."/>
            <person name="Nieuwenhuizen N."/>
            <person name="Read N."/>
            <person name="Prakash R."/>
            <person name="Hunter D."/>
            <person name="Zhang H."/>
            <person name="Mckenzie M."/>
            <person name="Knabel M."/>
            <person name="Harris A."/>
            <person name="Allan A."/>
            <person name="Chen A."/>
            <person name="Janssen B."/>
            <person name="Plunkett B."/>
            <person name="Dwamena C."/>
            <person name="Voogd C."/>
            <person name="Leif D."/>
            <person name="Lafferty D."/>
            <person name="Souleyre E."/>
            <person name="Varkonyi-Gasic E."/>
            <person name="Gambi F."/>
            <person name="Hanley J."/>
            <person name="Yao J.-L."/>
            <person name="Cheung J."/>
            <person name="David K."/>
            <person name="Warren B."/>
            <person name="Marsh K."/>
            <person name="Snowden K."/>
            <person name="Lin-Wang K."/>
            <person name="Brian L."/>
            <person name="Martinez-Sanchez M."/>
            <person name="Wang M."/>
            <person name="Ileperuma N."/>
            <person name="Macnee N."/>
            <person name="Campin R."/>
            <person name="Mcatee P."/>
            <person name="Drummond R."/>
            <person name="Espley R."/>
            <person name="Ireland H."/>
            <person name="Wu R."/>
            <person name="Atkinson R."/>
            <person name="Karunairetnam S."/>
            <person name="Bulley S."/>
            <person name="Chunkath S."/>
            <person name="Hanley Z."/>
            <person name="Storey R."/>
            <person name="Thrimawithana A."/>
            <person name="Thomson S."/>
            <person name="David C."/>
            <person name="Testolin R."/>
        </authorList>
    </citation>
    <scope>NUCLEOTIDE SEQUENCE [LARGE SCALE GENOMIC DNA]</scope>
    <source>
        <strain evidence="3">cv. Red5</strain>
        <tissue evidence="2">Young leaf</tissue>
    </source>
</reference>
<gene>
    <name evidence="2" type="ORF">CEY00_Acc30262</name>
</gene>
<dbReference type="InterPro" id="IPR014729">
    <property type="entry name" value="Rossmann-like_a/b/a_fold"/>
</dbReference>
<dbReference type="STRING" id="1590841.A0A2R6PFA6"/>
<keyword evidence="3" id="KW-1185">Reference proteome</keyword>
<dbReference type="CDD" id="cd01989">
    <property type="entry name" value="USP_STK_Ubox_N"/>
    <property type="match status" value="1"/>
</dbReference>
<dbReference type="SUPFAM" id="SSF52402">
    <property type="entry name" value="Adenine nucleotide alpha hydrolases-like"/>
    <property type="match status" value="1"/>
</dbReference>
<dbReference type="OrthoDB" id="10064100at2759"/>
<dbReference type="GO" id="GO:0016301">
    <property type="term" value="F:kinase activity"/>
    <property type="evidence" value="ECO:0007669"/>
    <property type="project" value="UniProtKB-KW"/>
</dbReference>
<protein>
    <submittedName>
        <fullName evidence="2">Serine/threonine-protein kinase</fullName>
    </submittedName>
</protein>
<comment type="caution">
    <text evidence="2">The sequence shown here is derived from an EMBL/GenBank/DDBJ whole genome shotgun (WGS) entry which is preliminary data.</text>
</comment>
<keyword evidence="2" id="KW-0808">Transferase</keyword>
<accession>A0A2R6PFA6</accession>
<dbReference type="Gramene" id="PSR90065">
    <property type="protein sequence ID" value="PSR90065"/>
    <property type="gene ID" value="CEY00_Acc30262"/>
</dbReference>
<keyword evidence="2" id="KW-0418">Kinase</keyword>
<sequence length="222" mass="24832">MELLNPSLPPGPAGDQFSGFSPPTNFQRGFDRRSWMVSSLPPEIFERGGDKVHVAVGKSVEKAVELIHWALHRFRNKEICIVHVHRPSPLIPTLLGKLPASQASTEVVSEYRRGERQHMRKLVFYYLSICCQSKVKASVIATEAAQVQCGIVDLVNKHGIKKLVMGAKTENCMKVRRSSSKASYVAKNASPFCEMWFVDKGKHFCVRDAFEGPSIFETFGLP</sequence>
<dbReference type="EMBL" id="NKQK01000026">
    <property type="protein sequence ID" value="PSR90065.1"/>
    <property type="molecule type" value="Genomic_DNA"/>
</dbReference>
<evidence type="ECO:0000256" key="1">
    <source>
        <dbReference type="SAM" id="MobiDB-lite"/>
    </source>
</evidence>
<proteinExistence type="predicted"/>
<dbReference type="PANTHER" id="PTHR47382:SF3">
    <property type="entry name" value="ADENINE NUCLEOTIDE ALPHA HYDROLASES-LIKE SUPERFAMILY PROTEIN"/>
    <property type="match status" value="1"/>
</dbReference>
<dbReference type="PANTHER" id="PTHR47382">
    <property type="entry name" value="U-BOX DOMAIN-CONTAINING PROTEIN 52-LIKE"/>
    <property type="match status" value="1"/>
</dbReference>
<dbReference type="AlphaFoldDB" id="A0A2R6PFA6"/>
<reference evidence="3" key="2">
    <citation type="journal article" date="2018" name="BMC Genomics">
        <title>A manually annotated Actinidia chinensis var. chinensis (kiwifruit) genome highlights the challenges associated with draft genomes and gene prediction in plants.</title>
        <authorList>
            <person name="Pilkington S.M."/>
            <person name="Crowhurst R."/>
            <person name="Hilario E."/>
            <person name="Nardozza S."/>
            <person name="Fraser L."/>
            <person name="Peng Y."/>
            <person name="Gunaseelan K."/>
            <person name="Simpson R."/>
            <person name="Tahir J."/>
            <person name="Deroles S.C."/>
            <person name="Templeton K."/>
            <person name="Luo Z."/>
            <person name="Davy M."/>
            <person name="Cheng C."/>
            <person name="McNeilage M."/>
            <person name="Scaglione D."/>
            <person name="Liu Y."/>
            <person name="Zhang Q."/>
            <person name="Datson P."/>
            <person name="De Silva N."/>
            <person name="Gardiner S.E."/>
            <person name="Bassett H."/>
            <person name="Chagne D."/>
            <person name="McCallum J."/>
            <person name="Dzierzon H."/>
            <person name="Deng C."/>
            <person name="Wang Y.Y."/>
            <person name="Barron L."/>
            <person name="Manako K."/>
            <person name="Bowen J."/>
            <person name="Foster T.M."/>
            <person name="Erridge Z.A."/>
            <person name="Tiffin H."/>
            <person name="Waite C.N."/>
            <person name="Davies K.M."/>
            <person name="Grierson E.P."/>
            <person name="Laing W.A."/>
            <person name="Kirk R."/>
            <person name="Chen X."/>
            <person name="Wood M."/>
            <person name="Montefiori M."/>
            <person name="Brummell D.A."/>
            <person name="Schwinn K.E."/>
            <person name="Catanach A."/>
            <person name="Fullerton C."/>
            <person name="Li D."/>
            <person name="Meiyalaghan S."/>
            <person name="Nieuwenhuizen N."/>
            <person name="Read N."/>
            <person name="Prakash R."/>
            <person name="Hunter D."/>
            <person name="Zhang H."/>
            <person name="McKenzie M."/>
            <person name="Knabel M."/>
            <person name="Harris A."/>
            <person name="Allan A.C."/>
            <person name="Gleave A."/>
            <person name="Chen A."/>
            <person name="Janssen B.J."/>
            <person name="Plunkett B."/>
            <person name="Ampomah-Dwamena C."/>
            <person name="Voogd C."/>
            <person name="Leif D."/>
            <person name="Lafferty D."/>
            <person name="Souleyre E.J.F."/>
            <person name="Varkonyi-Gasic E."/>
            <person name="Gambi F."/>
            <person name="Hanley J."/>
            <person name="Yao J.L."/>
            <person name="Cheung J."/>
            <person name="David K.M."/>
            <person name="Warren B."/>
            <person name="Marsh K."/>
            <person name="Snowden K.C."/>
            <person name="Lin-Wang K."/>
            <person name="Brian L."/>
            <person name="Martinez-Sanchez M."/>
            <person name="Wang M."/>
            <person name="Ileperuma N."/>
            <person name="Macnee N."/>
            <person name="Campin R."/>
            <person name="McAtee P."/>
            <person name="Drummond R.S.M."/>
            <person name="Espley R.V."/>
            <person name="Ireland H.S."/>
            <person name="Wu R."/>
            <person name="Atkinson R.G."/>
            <person name="Karunairetnam S."/>
            <person name="Bulley S."/>
            <person name="Chunkath S."/>
            <person name="Hanley Z."/>
            <person name="Storey R."/>
            <person name="Thrimawithana A.H."/>
            <person name="Thomson S."/>
            <person name="David C."/>
            <person name="Testolin R."/>
            <person name="Huang H."/>
            <person name="Hellens R.P."/>
            <person name="Schaffer R.J."/>
        </authorList>
    </citation>
    <scope>NUCLEOTIDE SEQUENCE [LARGE SCALE GENOMIC DNA]</scope>
    <source>
        <strain evidence="3">cv. Red5</strain>
    </source>
</reference>
<feature type="region of interest" description="Disordered" evidence="1">
    <location>
        <begin position="1"/>
        <end position="22"/>
    </location>
</feature>
<evidence type="ECO:0000313" key="2">
    <source>
        <dbReference type="EMBL" id="PSR90065.1"/>
    </source>
</evidence>
<dbReference type="Gene3D" id="3.40.50.620">
    <property type="entry name" value="HUPs"/>
    <property type="match status" value="1"/>
</dbReference>